<evidence type="ECO:0000259" key="1">
    <source>
        <dbReference type="Pfam" id="PF14779"/>
    </source>
</evidence>
<dbReference type="InterPro" id="IPR032728">
    <property type="entry name" value="BBS1_N"/>
</dbReference>
<dbReference type="PANTHER" id="PTHR20870">
    <property type="entry name" value="BARDET-BIEDL SYNDROME 1 PROTEIN"/>
    <property type="match status" value="1"/>
</dbReference>
<reference evidence="3 4" key="1">
    <citation type="journal article" date="2021" name="BMC Biol.">
        <title>Horizontally acquired antibacterial genes associated with adaptive radiation of ladybird beetles.</title>
        <authorList>
            <person name="Li H.S."/>
            <person name="Tang X.F."/>
            <person name="Huang Y.H."/>
            <person name="Xu Z.Y."/>
            <person name="Chen M.L."/>
            <person name="Du X.Y."/>
            <person name="Qiu B.Y."/>
            <person name="Chen P.T."/>
            <person name="Zhang W."/>
            <person name="Slipinski A."/>
            <person name="Escalona H.E."/>
            <person name="Waterhouse R.M."/>
            <person name="Zwick A."/>
            <person name="Pang H."/>
        </authorList>
    </citation>
    <scope>NUCLEOTIDE SEQUENCE [LARGE SCALE GENOMIC DNA]</scope>
    <source>
        <strain evidence="3">SYSU2018</strain>
    </source>
</reference>
<dbReference type="InterPro" id="IPR056419">
    <property type="entry name" value="GAE_BBS1"/>
</dbReference>
<dbReference type="EMBL" id="JABFTP020000021">
    <property type="protein sequence ID" value="KAL3268342.1"/>
    <property type="molecule type" value="Genomic_DNA"/>
</dbReference>
<accession>A0ABD2MQ44</accession>
<proteinExistence type="predicted"/>
<dbReference type="Proteomes" id="UP001516400">
    <property type="component" value="Unassembled WGS sequence"/>
</dbReference>
<dbReference type="InterPro" id="IPR028784">
    <property type="entry name" value="BBS1"/>
</dbReference>
<feature type="domain" description="Bardet-Biedl syndrome 1 protein GAE" evidence="2">
    <location>
        <begin position="477"/>
        <end position="591"/>
    </location>
</feature>
<name>A0ABD2MQ44_9CUCU</name>
<gene>
    <name evidence="3" type="ORF">HHI36_007458</name>
</gene>
<evidence type="ECO:0008006" key="5">
    <source>
        <dbReference type="Google" id="ProtNLM"/>
    </source>
</evidence>
<organism evidence="3 4">
    <name type="scientific">Cryptolaemus montrouzieri</name>
    <dbReference type="NCBI Taxonomy" id="559131"/>
    <lineage>
        <taxon>Eukaryota</taxon>
        <taxon>Metazoa</taxon>
        <taxon>Ecdysozoa</taxon>
        <taxon>Arthropoda</taxon>
        <taxon>Hexapoda</taxon>
        <taxon>Insecta</taxon>
        <taxon>Pterygota</taxon>
        <taxon>Neoptera</taxon>
        <taxon>Endopterygota</taxon>
        <taxon>Coleoptera</taxon>
        <taxon>Polyphaga</taxon>
        <taxon>Cucujiformia</taxon>
        <taxon>Coccinelloidea</taxon>
        <taxon>Coccinellidae</taxon>
        <taxon>Scymninae</taxon>
        <taxon>Scymnini</taxon>
        <taxon>Cryptolaemus</taxon>
    </lineage>
</organism>
<evidence type="ECO:0000313" key="3">
    <source>
        <dbReference type="EMBL" id="KAL3268342.1"/>
    </source>
</evidence>
<evidence type="ECO:0000259" key="2">
    <source>
        <dbReference type="Pfam" id="PF23304"/>
    </source>
</evidence>
<comment type="caution">
    <text evidence="3">The sequence shown here is derived from an EMBL/GenBank/DDBJ whole genome shotgun (WGS) entry which is preliminary data.</text>
</comment>
<sequence length="594" mass="66869">MSKSDLKISRWLDAHFDRSANLNTLPRNAILSNVAGDGENRLIIVDLKLERDTRCRLKVYKGTLVAADTVLPDVPSSIISFYHDRLNPRTPVVGVGCVNDLLMFKNNKPFFKYSLPGLPVLPAEYDTWKSIDKNAGIDVRAVVERLKGISFHSLSSRSQQLLNLPPSKQEEFILSYLNNEPMRINLITCMTTLKKSSQDTYSIACPIIGTEAGIIYVLDPQNFSILLQANVCNIKNTPYIITATGLYDVDYKILVATRENQVCLLKRGWVEGKGIIQTTGTIVEILVVPGDNLIVIATTDKMLHSYTKKGQKLWSIEMTFPITCLCVVALKHLNAYLIAVGLKGGLIQLYQGRRPVDYITVPDTPSCITFGQMGQEEHVMVIITFGGAIIFKILKRTADFNLSHQDTSMPLLNYNKSLPLPKRSKLFLEQSMREREDPAAMHRNFQQDLIRLRLLTAKEIAQNLNYQTGNTNERKQIKLSAQVMGLGPKFTVILSLENMNSDTPITEMSVVFHVKREIYHLSSYIFKIPMIPPTLSYKIKTSVHELTSNEIIEPTKVVLLDAKQRVLRVFVMKKDLNIPVLAATINMPSTELAF</sequence>
<dbReference type="Pfam" id="PF14779">
    <property type="entry name" value="BBS1"/>
    <property type="match status" value="1"/>
</dbReference>
<dbReference type="Pfam" id="PF23304">
    <property type="entry name" value="GAE_BBS1"/>
    <property type="match status" value="1"/>
</dbReference>
<dbReference type="SUPFAM" id="SSF50978">
    <property type="entry name" value="WD40 repeat-like"/>
    <property type="match status" value="1"/>
</dbReference>
<dbReference type="AlphaFoldDB" id="A0ABD2MQ44"/>
<evidence type="ECO:0000313" key="4">
    <source>
        <dbReference type="Proteomes" id="UP001516400"/>
    </source>
</evidence>
<feature type="domain" description="Bardet-Biedl syndrome 1 N-terminal" evidence="1">
    <location>
        <begin position="11"/>
        <end position="266"/>
    </location>
</feature>
<keyword evidence="4" id="KW-1185">Reference proteome</keyword>
<protein>
    <recommendedName>
        <fullName evidence="5">Bardet-Biedl syndrome 1</fullName>
    </recommendedName>
</protein>
<dbReference type="InterPro" id="IPR036322">
    <property type="entry name" value="WD40_repeat_dom_sf"/>
</dbReference>
<dbReference type="PANTHER" id="PTHR20870:SF0">
    <property type="entry name" value="BARDET-BIEDL SYNDROME 1 PROTEIN"/>
    <property type="match status" value="1"/>
</dbReference>